<protein>
    <submittedName>
        <fullName evidence="2">Uncharacterized protein</fullName>
    </submittedName>
</protein>
<evidence type="ECO:0000256" key="1">
    <source>
        <dbReference type="SAM" id="MobiDB-lite"/>
    </source>
</evidence>
<sequence>MVPTSSFLLSGYQPSSARPSLPSCRGTLTPPTFFRAATSLCLARSTLVPRPTTLVPHFFTLVPHSSTLVPHFQLSTRLPAVADNCTAVRVITTLPPSSSTPPPPTTTSSIPSPSAACSPLQHDPQSTSPPPAAGPSRTPPLGADVNTRSTTGILPKGCLSRPLLPLPLFHLAPMPNPWSPPSPPPQLRSTTCRRHQARGTTIPPARCRVRPSASYPALQLPPPAQPATRTDVNPPPLRPTGSPRSVRHPPRSARHPPTAPATHIRPGDCAAHASRTLSRQPCPLALHSGRC</sequence>
<feature type="compositionally biased region" description="Pro residues" evidence="1">
    <location>
        <begin position="177"/>
        <end position="186"/>
    </location>
</feature>
<name>A0AAD7HCS8_9AGAR</name>
<dbReference type="EMBL" id="JARKIB010000285">
    <property type="protein sequence ID" value="KAJ7716866.1"/>
    <property type="molecule type" value="Genomic_DNA"/>
</dbReference>
<gene>
    <name evidence="2" type="ORF">B0H16DRAFT_1740955</name>
</gene>
<organism evidence="2 3">
    <name type="scientific">Mycena metata</name>
    <dbReference type="NCBI Taxonomy" id="1033252"/>
    <lineage>
        <taxon>Eukaryota</taxon>
        <taxon>Fungi</taxon>
        <taxon>Dikarya</taxon>
        <taxon>Basidiomycota</taxon>
        <taxon>Agaricomycotina</taxon>
        <taxon>Agaricomycetes</taxon>
        <taxon>Agaricomycetidae</taxon>
        <taxon>Agaricales</taxon>
        <taxon>Marasmiineae</taxon>
        <taxon>Mycenaceae</taxon>
        <taxon>Mycena</taxon>
    </lineage>
</organism>
<feature type="compositionally biased region" description="Basic residues" evidence="1">
    <location>
        <begin position="245"/>
        <end position="254"/>
    </location>
</feature>
<reference evidence="2" key="1">
    <citation type="submission" date="2023-03" db="EMBL/GenBank/DDBJ databases">
        <title>Massive genome expansion in bonnet fungi (Mycena s.s.) driven by repeated elements and novel gene families across ecological guilds.</title>
        <authorList>
            <consortium name="Lawrence Berkeley National Laboratory"/>
            <person name="Harder C.B."/>
            <person name="Miyauchi S."/>
            <person name="Viragh M."/>
            <person name="Kuo A."/>
            <person name="Thoen E."/>
            <person name="Andreopoulos B."/>
            <person name="Lu D."/>
            <person name="Skrede I."/>
            <person name="Drula E."/>
            <person name="Henrissat B."/>
            <person name="Morin E."/>
            <person name="Kohler A."/>
            <person name="Barry K."/>
            <person name="LaButti K."/>
            <person name="Morin E."/>
            <person name="Salamov A."/>
            <person name="Lipzen A."/>
            <person name="Mereny Z."/>
            <person name="Hegedus B."/>
            <person name="Baldrian P."/>
            <person name="Stursova M."/>
            <person name="Weitz H."/>
            <person name="Taylor A."/>
            <person name="Grigoriev I.V."/>
            <person name="Nagy L.G."/>
            <person name="Martin F."/>
            <person name="Kauserud H."/>
        </authorList>
    </citation>
    <scope>NUCLEOTIDE SEQUENCE</scope>
    <source>
        <strain evidence="2">CBHHK182m</strain>
    </source>
</reference>
<keyword evidence="3" id="KW-1185">Reference proteome</keyword>
<feature type="compositionally biased region" description="Polar residues" evidence="1">
    <location>
        <begin position="1"/>
        <end position="18"/>
    </location>
</feature>
<dbReference type="Proteomes" id="UP001215598">
    <property type="component" value="Unassembled WGS sequence"/>
</dbReference>
<feature type="region of interest" description="Disordered" evidence="1">
    <location>
        <begin position="177"/>
        <end position="266"/>
    </location>
</feature>
<accession>A0AAD7HCS8</accession>
<feature type="region of interest" description="Disordered" evidence="1">
    <location>
        <begin position="1"/>
        <end position="23"/>
    </location>
</feature>
<evidence type="ECO:0000313" key="3">
    <source>
        <dbReference type="Proteomes" id="UP001215598"/>
    </source>
</evidence>
<evidence type="ECO:0000313" key="2">
    <source>
        <dbReference type="EMBL" id="KAJ7716866.1"/>
    </source>
</evidence>
<proteinExistence type="predicted"/>
<comment type="caution">
    <text evidence="2">The sequence shown here is derived from an EMBL/GenBank/DDBJ whole genome shotgun (WGS) entry which is preliminary data.</text>
</comment>
<feature type="region of interest" description="Disordered" evidence="1">
    <location>
        <begin position="93"/>
        <end position="156"/>
    </location>
</feature>
<dbReference type="AlphaFoldDB" id="A0AAD7HCS8"/>
<feature type="compositionally biased region" description="Low complexity" evidence="1">
    <location>
        <begin position="106"/>
        <end position="126"/>
    </location>
</feature>